<dbReference type="EMBL" id="JAHRIQ010107123">
    <property type="protein sequence ID" value="MEQ2256438.1"/>
    <property type="molecule type" value="Genomic_DNA"/>
</dbReference>
<evidence type="ECO:0000313" key="2">
    <source>
        <dbReference type="Proteomes" id="UP001482620"/>
    </source>
</evidence>
<comment type="caution">
    <text evidence="1">The sequence shown here is derived from an EMBL/GenBank/DDBJ whole genome shotgun (WGS) entry which is preliminary data.</text>
</comment>
<proteinExistence type="predicted"/>
<sequence length="192" mass="22065">MRLKGCVFNQVVSSTGAPHGTVLSQFLFTLRTSDFQYTTTSSQWEYKYFASRPHPSTKRDRADCISYLYLLWQQYQSQELKKLKKLIKKAGSILGTPLEPVEIIMQRMILHKMKNIMENRRTTVSSFRSFFRSAVRQTATEDQFLHTATSISMCSASRIYASSYHGCKATEVTVRGKKISYTEVRTGETQTN</sequence>
<dbReference type="Proteomes" id="UP001482620">
    <property type="component" value="Unassembled WGS sequence"/>
</dbReference>
<keyword evidence="2" id="KW-1185">Reference proteome</keyword>
<reference evidence="1 2" key="1">
    <citation type="submission" date="2021-06" db="EMBL/GenBank/DDBJ databases">
        <authorList>
            <person name="Palmer J.M."/>
        </authorList>
    </citation>
    <scope>NUCLEOTIDE SEQUENCE [LARGE SCALE GENOMIC DNA]</scope>
    <source>
        <strain evidence="2">if_2019</strain>
        <tissue evidence="1">Muscle</tissue>
    </source>
</reference>
<gene>
    <name evidence="1" type="ORF">ILYODFUR_024244</name>
</gene>
<accession>A0ABV0VJE4</accession>
<name>A0ABV0VJE4_9TELE</name>
<evidence type="ECO:0000313" key="1">
    <source>
        <dbReference type="EMBL" id="MEQ2256438.1"/>
    </source>
</evidence>
<protein>
    <submittedName>
        <fullName evidence="1">Uncharacterized protein</fullName>
    </submittedName>
</protein>
<organism evidence="1 2">
    <name type="scientific">Ilyodon furcidens</name>
    <name type="common">goldbreast splitfin</name>
    <dbReference type="NCBI Taxonomy" id="33524"/>
    <lineage>
        <taxon>Eukaryota</taxon>
        <taxon>Metazoa</taxon>
        <taxon>Chordata</taxon>
        <taxon>Craniata</taxon>
        <taxon>Vertebrata</taxon>
        <taxon>Euteleostomi</taxon>
        <taxon>Actinopterygii</taxon>
        <taxon>Neopterygii</taxon>
        <taxon>Teleostei</taxon>
        <taxon>Neoteleostei</taxon>
        <taxon>Acanthomorphata</taxon>
        <taxon>Ovalentaria</taxon>
        <taxon>Atherinomorphae</taxon>
        <taxon>Cyprinodontiformes</taxon>
        <taxon>Goodeidae</taxon>
        <taxon>Ilyodon</taxon>
    </lineage>
</organism>